<dbReference type="PROSITE" id="PS50929">
    <property type="entry name" value="ABC_TM1F"/>
    <property type="match status" value="1"/>
</dbReference>
<keyword evidence="4 10" id="KW-0067">ATP-binding</keyword>
<feature type="transmembrane region" description="Helical" evidence="7">
    <location>
        <begin position="233"/>
        <end position="255"/>
    </location>
</feature>
<evidence type="ECO:0000256" key="7">
    <source>
        <dbReference type="SAM" id="Phobius"/>
    </source>
</evidence>
<proteinExistence type="predicted"/>
<comment type="subcellular location">
    <subcellularLocation>
        <location evidence="1">Cell membrane</location>
        <topology evidence="1">Multi-pass membrane protein</topology>
    </subcellularLocation>
</comment>
<evidence type="ECO:0000256" key="4">
    <source>
        <dbReference type="ARBA" id="ARBA00022840"/>
    </source>
</evidence>
<keyword evidence="2 7" id="KW-0812">Transmembrane</keyword>
<name>A0ABV1MNQ5_9BACI</name>
<dbReference type="Gene3D" id="1.20.1560.10">
    <property type="entry name" value="ABC transporter type 1, transmembrane domain"/>
    <property type="match status" value="1"/>
</dbReference>
<protein>
    <submittedName>
        <fullName evidence="10">ABC transporter ATP-binding protein</fullName>
    </submittedName>
</protein>
<dbReference type="InterPro" id="IPR003593">
    <property type="entry name" value="AAA+_ATPase"/>
</dbReference>
<dbReference type="SMART" id="SM00382">
    <property type="entry name" value="AAA"/>
    <property type="match status" value="1"/>
</dbReference>
<feature type="domain" description="ABC transmembrane type-1" evidence="9">
    <location>
        <begin position="13"/>
        <end position="290"/>
    </location>
</feature>
<dbReference type="RefSeq" id="WP_349658893.1">
    <property type="nucleotide sequence ID" value="NZ_JBEGDG010000003.1"/>
</dbReference>
<keyword evidence="5 7" id="KW-1133">Transmembrane helix</keyword>
<accession>A0ABV1MNQ5</accession>
<organism evidence="10 11">
    <name type="scientific">Lysinibacillus zambalensis</name>
    <dbReference type="NCBI Taxonomy" id="3160866"/>
    <lineage>
        <taxon>Bacteria</taxon>
        <taxon>Bacillati</taxon>
        <taxon>Bacillota</taxon>
        <taxon>Bacilli</taxon>
        <taxon>Bacillales</taxon>
        <taxon>Bacillaceae</taxon>
        <taxon>Lysinibacillus</taxon>
    </lineage>
</organism>
<evidence type="ECO:0000256" key="1">
    <source>
        <dbReference type="ARBA" id="ARBA00004651"/>
    </source>
</evidence>
<evidence type="ECO:0000259" key="9">
    <source>
        <dbReference type="PROSITE" id="PS50929"/>
    </source>
</evidence>
<dbReference type="Gene3D" id="3.40.50.300">
    <property type="entry name" value="P-loop containing nucleotide triphosphate hydrolases"/>
    <property type="match status" value="1"/>
</dbReference>
<dbReference type="PANTHER" id="PTHR24221">
    <property type="entry name" value="ATP-BINDING CASSETTE SUB-FAMILY B"/>
    <property type="match status" value="1"/>
</dbReference>
<evidence type="ECO:0000259" key="8">
    <source>
        <dbReference type="PROSITE" id="PS50893"/>
    </source>
</evidence>
<feature type="transmembrane region" description="Helical" evidence="7">
    <location>
        <begin position="48"/>
        <end position="68"/>
    </location>
</feature>
<feature type="transmembrane region" description="Helical" evidence="7">
    <location>
        <begin position="114"/>
        <end position="139"/>
    </location>
</feature>
<feature type="transmembrane region" description="Helical" evidence="7">
    <location>
        <begin position="261"/>
        <end position="281"/>
    </location>
</feature>
<keyword evidence="3" id="KW-0547">Nucleotide-binding</keyword>
<dbReference type="PROSITE" id="PS50893">
    <property type="entry name" value="ABC_TRANSPORTER_2"/>
    <property type="match status" value="1"/>
</dbReference>
<dbReference type="InterPro" id="IPR017871">
    <property type="entry name" value="ABC_transporter-like_CS"/>
</dbReference>
<evidence type="ECO:0000256" key="3">
    <source>
        <dbReference type="ARBA" id="ARBA00022741"/>
    </source>
</evidence>
<dbReference type="InterPro" id="IPR011527">
    <property type="entry name" value="ABC1_TM_dom"/>
</dbReference>
<dbReference type="SUPFAM" id="SSF52540">
    <property type="entry name" value="P-loop containing nucleoside triphosphate hydrolases"/>
    <property type="match status" value="1"/>
</dbReference>
<keyword evidence="6 7" id="KW-0472">Membrane</keyword>
<reference evidence="10 11" key="1">
    <citation type="submission" date="2024-06" db="EMBL/GenBank/DDBJ databases">
        <title>Lysinibacillus zambalefons sp. nov., a Novel Firmicute Isolated from the Poon Bato Zambales Hyperalkaline Spring.</title>
        <authorList>
            <person name="Aja J.A."/>
            <person name="Lazaro J.E.H."/>
            <person name="Llorin L.D."/>
            <person name="Lim K.R."/>
            <person name="Teodosio J."/>
            <person name="Dalisay D.S."/>
        </authorList>
    </citation>
    <scope>NUCLEOTIDE SEQUENCE [LARGE SCALE GENOMIC DNA]</scope>
    <source>
        <strain evidence="10 11">M3</strain>
    </source>
</reference>
<evidence type="ECO:0000313" key="11">
    <source>
        <dbReference type="Proteomes" id="UP001478862"/>
    </source>
</evidence>
<evidence type="ECO:0000256" key="6">
    <source>
        <dbReference type="ARBA" id="ARBA00023136"/>
    </source>
</evidence>
<dbReference type="Pfam" id="PF00664">
    <property type="entry name" value="ABC_membrane"/>
    <property type="match status" value="1"/>
</dbReference>
<sequence length="527" mass="60883">MKNLIKDNIGFVIVTLFLTIFTALLTVSVPLLLSNVFKKNYQLNYQTLLWIIVFMIITYTIQIFMVIIRENFAKKFNSNYAKNLYGELHKMKYDSILSKEPTYLIERIGQSIDFFYMFISNSLVGIISNNIIIIIALFLIFKINLMLGILLLLLIPLNYLGFKAINKELHKKSMIMQKETAQGYKELVSIFKNVDMVKQERNINRINNLIEPSLEKIYHTRAKVNKFGQSSSLIIKLINNFVQNLLFFILAFMIYTNQTSVNDLIIVSILLPIFFTALQGFTNVNLEFRDIQVSKEFIIEELLAEKEQDGSEKLNQIKSISFHSVKSNIGKKTFVYNIKGDYVKGDIVFVKGASGAGKSSLMKLLLKFRESEGIFINGLPINKIENYSLRDKIFYLSQDTAILPFSMKENILFGKKDSNIDWSKIQNSKLLKSILTNGKSLDMKIYEYGTNLSGGEKQRIMLSRLLVEDFDVIILDEVTSNIDKESQELIYKTLLNDYKEKIVFIISHDLYNEKYCNKTINISPNRN</sequence>
<dbReference type="PANTHER" id="PTHR24221:SF654">
    <property type="entry name" value="ATP-BINDING CASSETTE SUB-FAMILY B MEMBER 6"/>
    <property type="match status" value="1"/>
</dbReference>
<dbReference type="InterPro" id="IPR003439">
    <property type="entry name" value="ABC_transporter-like_ATP-bd"/>
</dbReference>
<keyword evidence="11" id="KW-1185">Reference proteome</keyword>
<gene>
    <name evidence="10" type="ORF">ABNX05_05895</name>
</gene>
<dbReference type="InterPro" id="IPR036640">
    <property type="entry name" value="ABC1_TM_sf"/>
</dbReference>
<dbReference type="InterPro" id="IPR027417">
    <property type="entry name" value="P-loop_NTPase"/>
</dbReference>
<dbReference type="EMBL" id="JBEGDG010000003">
    <property type="protein sequence ID" value="MEQ6354143.1"/>
    <property type="molecule type" value="Genomic_DNA"/>
</dbReference>
<comment type="caution">
    <text evidence="10">The sequence shown here is derived from an EMBL/GenBank/DDBJ whole genome shotgun (WGS) entry which is preliminary data.</text>
</comment>
<evidence type="ECO:0000256" key="2">
    <source>
        <dbReference type="ARBA" id="ARBA00022692"/>
    </source>
</evidence>
<feature type="domain" description="ABC transporter" evidence="8">
    <location>
        <begin position="320"/>
        <end position="523"/>
    </location>
</feature>
<feature type="transmembrane region" description="Helical" evidence="7">
    <location>
        <begin position="12"/>
        <end position="33"/>
    </location>
</feature>
<evidence type="ECO:0000313" key="10">
    <source>
        <dbReference type="EMBL" id="MEQ6354143.1"/>
    </source>
</evidence>
<dbReference type="Pfam" id="PF00005">
    <property type="entry name" value="ABC_tran"/>
    <property type="match status" value="1"/>
</dbReference>
<dbReference type="PROSITE" id="PS00211">
    <property type="entry name" value="ABC_TRANSPORTER_1"/>
    <property type="match status" value="1"/>
</dbReference>
<feature type="transmembrane region" description="Helical" evidence="7">
    <location>
        <begin position="145"/>
        <end position="165"/>
    </location>
</feature>
<dbReference type="Proteomes" id="UP001478862">
    <property type="component" value="Unassembled WGS sequence"/>
</dbReference>
<dbReference type="GO" id="GO:0005524">
    <property type="term" value="F:ATP binding"/>
    <property type="evidence" value="ECO:0007669"/>
    <property type="project" value="UniProtKB-KW"/>
</dbReference>
<dbReference type="InterPro" id="IPR039421">
    <property type="entry name" value="Type_1_exporter"/>
</dbReference>
<evidence type="ECO:0000256" key="5">
    <source>
        <dbReference type="ARBA" id="ARBA00022989"/>
    </source>
</evidence>
<dbReference type="SUPFAM" id="SSF90123">
    <property type="entry name" value="ABC transporter transmembrane region"/>
    <property type="match status" value="1"/>
</dbReference>